<gene>
    <name evidence="6" type="ORF">RG963_15255</name>
</gene>
<dbReference type="PANTHER" id="PTHR43106">
    <property type="entry name" value="DEHYDROGENASE-RELATED"/>
    <property type="match status" value="1"/>
</dbReference>
<keyword evidence="1" id="KW-0285">Flavoprotein</keyword>
<dbReference type="EMBL" id="JAVKPK010000092">
    <property type="protein sequence ID" value="MDR7667106.1"/>
    <property type="molecule type" value="Genomic_DNA"/>
</dbReference>
<dbReference type="Proteomes" id="UP001246244">
    <property type="component" value="Unassembled WGS sequence"/>
</dbReference>
<protein>
    <submittedName>
        <fullName evidence="6">NAD(P)/FAD-dependent oxidoreductase</fullName>
    </submittedName>
</protein>
<evidence type="ECO:0000256" key="2">
    <source>
        <dbReference type="ARBA" id="ARBA00023002"/>
    </source>
</evidence>
<reference evidence="7" key="1">
    <citation type="submission" date="2023-07" db="EMBL/GenBank/DDBJ databases">
        <title>Whole-genome sequencing of a new Methanosarcina sp. Z-7115.</title>
        <authorList>
            <person name="Zhilina T.N."/>
            <person name="Merkel A.Y."/>
        </authorList>
    </citation>
    <scope>NUCLEOTIDE SEQUENCE [LARGE SCALE GENOMIC DNA]</scope>
    <source>
        <strain evidence="7">Z-7115</strain>
    </source>
</reference>
<dbReference type="PRINTS" id="PR00368">
    <property type="entry name" value="FADPNR"/>
</dbReference>
<keyword evidence="2" id="KW-0560">Oxidoreductase</keyword>
<evidence type="ECO:0000259" key="5">
    <source>
        <dbReference type="Pfam" id="PF21688"/>
    </source>
</evidence>
<proteinExistence type="predicted"/>
<evidence type="ECO:0000313" key="7">
    <source>
        <dbReference type="Proteomes" id="UP001246244"/>
    </source>
</evidence>
<evidence type="ECO:0000313" key="6">
    <source>
        <dbReference type="EMBL" id="MDR7667106.1"/>
    </source>
</evidence>
<evidence type="ECO:0000256" key="1">
    <source>
        <dbReference type="ARBA" id="ARBA00022630"/>
    </source>
</evidence>
<feature type="region of interest" description="Disordered" evidence="3">
    <location>
        <begin position="474"/>
        <end position="497"/>
    </location>
</feature>
<evidence type="ECO:0000259" key="4">
    <source>
        <dbReference type="Pfam" id="PF00890"/>
    </source>
</evidence>
<dbReference type="Gene3D" id="3.50.50.60">
    <property type="entry name" value="FAD/NAD(P)-binding domain"/>
    <property type="match status" value="3"/>
</dbReference>
<dbReference type="RefSeq" id="WP_310577135.1">
    <property type="nucleotide sequence ID" value="NZ_JAVKPK010000092.1"/>
</dbReference>
<accession>A0ABU2D567</accession>
<dbReference type="Pfam" id="PF21688">
    <property type="entry name" value="FAD-depend_C"/>
    <property type="match status" value="1"/>
</dbReference>
<dbReference type="InterPro" id="IPR049516">
    <property type="entry name" value="FAD-depend_C"/>
</dbReference>
<dbReference type="InterPro" id="IPR003953">
    <property type="entry name" value="FAD-dep_OxRdtase_2_FAD-bd"/>
</dbReference>
<dbReference type="PIRSF" id="PIRSF038984">
    <property type="entry name" value="FAD_binding_protein"/>
    <property type="match status" value="1"/>
</dbReference>
<feature type="domain" description="FAD-dependent oxidoreductase 2 FAD-binding" evidence="4">
    <location>
        <begin position="18"/>
        <end position="50"/>
    </location>
</feature>
<sequence length="497" mass="54974">MDNKDKFSERGEINSDYDVIIIGAGPAGMFAAYELAEDRLLKILIVDMGKDIEKRLCPMKTQTYCMHCKPCDIMCGVGGCGTFSDGTLNLRPDIGGDLAALTGDQTEAWELVERVDKVFMKFGAPQGALLTEGLDIEDLKRRAAAVGARFIEIKQRHIGSDNAPAVIGRFKQDLVNKGVDFLLETEVKDLLIEEGTSRGIILSGGSAVRAGYVLLSPGRRGCNWVSDMIEKHGIEARYGGIDIGVRVEVPAIVMDPVTKINRDPKFHIQSQRYDDFVRTFCTNMRGFVVKEEYESFIATNGHSMANTESENTNFAFLVRIELTEPMENTTKYARSIAKLATTIGGGKPVLQRMGDLRRGRRSTKERIAKNLVVNTLKDVTPGDISMALPHRIVMDIIEGLEILNKIIPGVTSDSTLLYAPEVKFYAMHLKVNRQMETSIKNLFAAGDGAGLSRDIVNAAATGIMAAEGIIKKEKMEERAKEETKEETKERQKRDKRG</sequence>
<dbReference type="InterPro" id="IPR036188">
    <property type="entry name" value="FAD/NAD-bd_sf"/>
</dbReference>
<feature type="domain" description="FAD-dependent protein C-terminal" evidence="5">
    <location>
        <begin position="243"/>
        <end position="422"/>
    </location>
</feature>
<evidence type="ECO:0000256" key="3">
    <source>
        <dbReference type="SAM" id="MobiDB-lite"/>
    </source>
</evidence>
<dbReference type="Pfam" id="PF00890">
    <property type="entry name" value="FAD_binding_2"/>
    <property type="match status" value="1"/>
</dbReference>
<keyword evidence="7" id="KW-1185">Reference proteome</keyword>
<dbReference type="InterPro" id="IPR028348">
    <property type="entry name" value="FAD-binding_protein"/>
</dbReference>
<dbReference type="PANTHER" id="PTHR43106:SF1">
    <property type="entry name" value="DEHYDROGENASE-RELATED"/>
    <property type="match status" value="1"/>
</dbReference>
<comment type="caution">
    <text evidence="6">The sequence shown here is derived from an EMBL/GenBank/DDBJ whole genome shotgun (WGS) entry which is preliminary data.</text>
</comment>
<dbReference type="SUPFAM" id="SSF51905">
    <property type="entry name" value="FAD/NAD(P)-binding domain"/>
    <property type="match status" value="1"/>
</dbReference>
<name>A0ABU2D567_9EURY</name>
<organism evidence="6 7">
    <name type="scientific">Methanosarcina baikalica</name>
    <dbReference type="NCBI Taxonomy" id="3073890"/>
    <lineage>
        <taxon>Archaea</taxon>
        <taxon>Methanobacteriati</taxon>
        <taxon>Methanobacteriota</taxon>
        <taxon>Stenosarchaea group</taxon>
        <taxon>Methanomicrobia</taxon>
        <taxon>Methanosarcinales</taxon>
        <taxon>Methanosarcinaceae</taxon>
        <taxon>Methanosarcina</taxon>
    </lineage>
</organism>